<protein>
    <submittedName>
        <fullName evidence="2">Uncharacterized protein</fullName>
    </submittedName>
</protein>
<dbReference type="KEGG" id="blac:94350959"/>
<comment type="caution">
    <text evidence="2">The sequence shown here is derived from an EMBL/GenBank/DDBJ whole genome shotgun (WGS) entry which is preliminary data.</text>
</comment>
<keyword evidence="3" id="KW-1185">Reference proteome</keyword>
<dbReference type="EMBL" id="SHOA02000013">
    <property type="protein sequence ID" value="TDH65759.1"/>
    <property type="molecule type" value="Genomic_DNA"/>
</dbReference>
<reference evidence="2 3" key="1">
    <citation type="journal article" date="2021" name="Genome Biol.">
        <title>AFLAP: assembly-free linkage analysis pipeline using k-mers from genome sequencing data.</title>
        <authorList>
            <person name="Fletcher K."/>
            <person name="Zhang L."/>
            <person name="Gil J."/>
            <person name="Han R."/>
            <person name="Cavanaugh K."/>
            <person name="Michelmore R."/>
        </authorList>
    </citation>
    <scope>NUCLEOTIDE SEQUENCE [LARGE SCALE GENOMIC DNA]</scope>
    <source>
        <strain evidence="2 3">SF5</strain>
    </source>
</reference>
<feature type="region of interest" description="Disordered" evidence="1">
    <location>
        <begin position="59"/>
        <end position="94"/>
    </location>
</feature>
<evidence type="ECO:0000313" key="3">
    <source>
        <dbReference type="Proteomes" id="UP000294530"/>
    </source>
</evidence>
<gene>
    <name evidence="2" type="ORF">CCR75_007225</name>
</gene>
<dbReference type="AlphaFoldDB" id="A0A976IBR1"/>
<name>A0A976IBR1_BRELC</name>
<sequence>MTNSSAMPAKKSVCYLQELPLTRSTTEQRLDALRHRSVPKITGRKHRIPRKFVITDLLDSSQHNRDDEGDDNSSANEVYSEDLSASSSSVRKGKTQVRGRFTITDLTPESPEALAEREDLSVSMGATPLRAMNISRRQSSRKLSTRRPFQSAGDVRSSVGLKKGLLSQKQYPSQQESPAFASFQPIATDSARVVLPAQHAVFDHHLEYLEKETYEMRSVLESMVATNAQWIETLASAGLLQAKSLPRSSGEPSIEQMAPDETLLQSRYRAIEKAYTELQANYETVCVKTERLEVKNAMLEIRLQQQIDRSTMLRSQLDKLTQYTENLIVESSEPTLHDYSSDLNSILDEHSESHSPSADEMTNGNGYGFTYNVVKSQQNRWDGVEEECISDTSTEGCSTRKTMSPPTSDEDNSRYCCEIELNATELTSSNNCGRNCDLDLMLDAQCSQLRQSLRLEDRADDVSLIESLDSMAGCPSVTKLDSNGDDEYDGNSHIGRSDRQHLCQKSSILKHSNSLASLNYSTVSSTSSLAGYGLHLATMAQSKPGFFANAATSTLYGPHPESYPNVSTQQNAPQDDNTYNVLSSENLHFHDYQSLLQVAAERSVENVATQREFPFTISKKTTSLPGANEVSEKTRATGSLLQRLTVRRW</sequence>
<dbReference type="GeneID" id="94350959"/>
<dbReference type="Proteomes" id="UP000294530">
    <property type="component" value="Unassembled WGS sequence"/>
</dbReference>
<evidence type="ECO:0000313" key="2">
    <source>
        <dbReference type="EMBL" id="TDH65759.1"/>
    </source>
</evidence>
<dbReference type="RefSeq" id="XP_067815258.1">
    <property type="nucleotide sequence ID" value="XM_067965288.1"/>
</dbReference>
<dbReference type="OrthoDB" id="113794at2759"/>
<feature type="compositionally biased region" description="Polar residues" evidence="1">
    <location>
        <begin position="72"/>
        <end position="90"/>
    </location>
</feature>
<organism evidence="2 3">
    <name type="scientific">Bremia lactucae</name>
    <name type="common">Lettuce downy mildew</name>
    <dbReference type="NCBI Taxonomy" id="4779"/>
    <lineage>
        <taxon>Eukaryota</taxon>
        <taxon>Sar</taxon>
        <taxon>Stramenopiles</taxon>
        <taxon>Oomycota</taxon>
        <taxon>Peronosporomycetes</taxon>
        <taxon>Peronosporales</taxon>
        <taxon>Peronosporaceae</taxon>
        <taxon>Bremia</taxon>
    </lineage>
</organism>
<accession>A0A976IBR1</accession>
<feature type="region of interest" description="Disordered" evidence="1">
    <location>
        <begin position="135"/>
        <end position="156"/>
    </location>
</feature>
<evidence type="ECO:0000256" key="1">
    <source>
        <dbReference type="SAM" id="MobiDB-lite"/>
    </source>
</evidence>
<proteinExistence type="predicted"/>